<feature type="transmembrane region" description="Helical" evidence="1">
    <location>
        <begin position="40"/>
        <end position="60"/>
    </location>
</feature>
<evidence type="ECO:0000313" key="3">
    <source>
        <dbReference type="Proteomes" id="UP000189935"/>
    </source>
</evidence>
<protein>
    <recommendedName>
        <fullName evidence="4">DUF4383 domain-containing protein</fullName>
    </recommendedName>
</protein>
<evidence type="ECO:0000313" key="2">
    <source>
        <dbReference type="EMBL" id="SHJ66121.1"/>
    </source>
</evidence>
<organism evidence="2 3">
    <name type="scientific">Bradyrhizobium lablabi</name>
    <dbReference type="NCBI Taxonomy" id="722472"/>
    <lineage>
        <taxon>Bacteria</taxon>
        <taxon>Pseudomonadati</taxon>
        <taxon>Pseudomonadota</taxon>
        <taxon>Alphaproteobacteria</taxon>
        <taxon>Hyphomicrobiales</taxon>
        <taxon>Nitrobacteraceae</taxon>
        <taxon>Bradyrhizobium</taxon>
    </lineage>
</organism>
<dbReference type="EMBL" id="LT670844">
    <property type="protein sequence ID" value="SHJ66121.1"/>
    <property type="molecule type" value="Genomic_DNA"/>
</dbReference>
<keyword evidence="1" id="KW-0472">Membrane</keyword>
<feature type="transmembrane region" description="Helical" evidence="1">
    <location>
        <begin position="7"/>
        <end position="28"/>
    </location>
</feature>
<gene>
    <name evidence="2" type="ORF">SAMN05444159_1167</name>
</gene>
<dbReference type="RefSeq" id="WP_079537308.1">
    <property type="nucleotide sequence ID" value="NZ_LT670844.1"/>
</dbReference>
<dbReference type="OrthoDB" id="8369778at2"/>
<sequence>MDIIRLCAWGYAVLLGFVILTGYIPAFIDQNDMIFGLFRRTWYADGLHLVSALWAATAALTSRRASELFFQLFGAFYFADGVLGLLTGSGYLDFGILINGVRDLPLMTRIFANAPHLGLGGVAILIGYLLAPRTRAAVHA</sequence>
<dbReference type="Proteomes" id="UP000189935">
    <property type="component" value="Chromosome I"/>
</dbReference>
<reference evidence="2 3" key="1">
    <citation type="submission" date="2016-11" db="EMBL/GenBank/DDBJ databases">
        <authorList>
            <person name="Jaros S."/>
            <person name="Januszkiewicz K."/>
            <person name="Wedrychowicz H."/>
        </authorList>
    </citation>
    <scope>NUCLEOTIDE SEQUENCE [LARGE SCALE GENOMIC DNA]</scope>
    <source>
        <strain evidence="2 3">GAS499</strain>
    </source>
</reference>
<proteinExistence type="predicted"/>
<evidence type="ECO:0008006" key="4">
    <source>
        <dbReference type="Google" id="ProtNLM"/>
    </source>
</evidence>
<feature type="transmembrane region" description="Helical" evidence="1">
    <location>
        <begin position="110"/>
        <end position="131"/>
    </location>
</feature>
<feature type="transmembrane region" description="Helical" evidence="1">
    <location>
        <begin position="72"/>
        <end position="98"/>
    </location>
</feature>
<accession>A0A1M6L4H2</accession>
<keyword evidence="1" id="KW-1133">Transmembrane helix</keyword>
<evidence type="ECO:0000256" key="1">
    <source>
        <dbReference type="SAM" id="Phobius"/>
    </source>
</evidence>
<name>A0A1M6L4H2_9BRAD</name>
<dbReference type="AlphaFoldDB" id="A0A1M6L4H2"/>
<keyword evidence="1" id="KW-0812">Transmembrane</keyword>